<evidence type="ECO:0000256" key="2">
    <source>
        <dbReference type="ARBA" id="ARBA00008831"/>
    </source>
</evidence>
<dbReference type="PIRSF" id="PIRSF015950">
    <property type="entry name" value="Mev_P_decrbx"/>
    <property type="match status" value="1"/>
</dbReference>
<evidence type="ECO:0000256" key="10">
    <source>
        <dbReference type="ARBA" id="ARBA00023098"/>
    </source>
</evidence>
<dbReference type="Pfam" id="PF22700">
    <property type="entry name" value="MVD-like_N"/>
    <property type="match status" value="1"/>
</dbReference>
<keyword evidence="6" id="KW-0547">Nucleotide-binding</keyword>
<dbReference type="STRING" id="299467.A0A443RSH8"/>
<evidence type="ECO:0000256" key="13">
    <source>
        <dbReference type="ARBA" id="ARBA00023239"/>
    </source>
</evidence>
<proteinExistence type="inferred from homology"/>
<evidence type="ECO:0000313" key="20">
    <source>
        <dbReference type="Proteomes" id="UP000288716"/>
    </source>
</evidence>
<evidence type="ECO:0000259" key="17">
    <source>
        <dbReference type="Pfam" id="PF18376"/>
    </source>
</evidence>
<dbReference type="FunFam" id="3.30.70.890:FF:000005">
    <property type="entry name" value="Diphosphomevalonate decarboxylase"/>
    <property type="match status" value="1"/>
</dbReference>
<dbReference type="SUPFAM" id="SSF55060">
    <property type="entry name" value="GHMP Kinase, C-terminal domain"/>
    <property type="match status" value="1"/>
</dbReference>
<dbReference type="OrthoDB" id="10253702at2759"/>
<sequence>FALGSVFEIEDKTELSILARLGSGSACRSIFGGFVQWVSGPDSASSYAKQIAPVNYWPEMRCIILIVSDKKKDTSSTLGMQISVKTSSLIHYRASEIVPKRVADITKAILDKDFDTFATITMKDSNQFHAVCQDTWPPIRYMNDVSWSVVRMVHAYNQFYGTNRVAYTFDAGPNACLYLLNDTVDEILAVVNHFYPPTSSNYEYRRGYFPAKNVEVPPKLLSFLENNLDVERGAFC</sequence>
<feature type="non-terminal residue" evidence="19">
    <location>
        <position position="236"/>
    </location>
</feature>
<keyword evidence="12" id="KW-0753">Steroid metabolism</keyword>
<keyword evidence="9" id="KW-0756">Sterol biosynthesis</keyword>
<dbReference type="InterPro" id="IPR014721">
    <property type="entry name" value="Ribsml_uS5_D2-typ_fold_subgr"/>
</dbReference>
<dbReference type="InterPro" id="IPR029765">
    <property type="entry name" value="Mev_diP_decarb"/>
</dbReference>
<dbReference type="GO" id="GO:0019287">
    <property type="term" value="P:isopentenyl diphosphate biosynthetic process, mevalonate pathway"/>
    <property type="evidence" value="ECO:0007669"/>
    <property type="project" value="InterPro"/>
</dbReference>
<evidence type="ECO:0000256" key="8">
    <source>
        <dbReference type="ARBA" id="ARBA00022955"/>
    </source>
</evidence>
<dbReference type="PANTHER" id="PTHR10977">
    <property type="entry name" value="DIPHOSPHOMEVALONATE DECARBOXYLASE"/>
    <property type="match status" value="1"/>
</dbReference>
<dbReference type="Proteomes" id="UP000288716">
    <property type="component" value="Unassembled WGS sequence"/>
</dbReference>
<dbReference type="SUPFAM" id="SSF54211">
    <property type="entry name" value="Ribosomal protein S5 domain 2-like"/>
    <property type="match status" value="1"/>
</dbReference>
<organism evidence="19 20">
    <name type="scientific">Leptotrombidium deliense</name>
    <dbReference type="NCBI Taxonomy" id="299467"/>
    <lineage>
        <taxon>Eukaryota</taxon>
        <taxon>Metazoa</taxon>
        <taxon>Ecdysozoa</taxon>
        <taxon>Arthropoda</taxon>
        <taxon>Chelicerata</taxon>
        <taxon>Arachnida</taxon>
        <taxon>Acari</taxon>
        <taxon>Acariformes</taxon>
        <taxon>Trombidiformes</taxon>
        <taxon>Prostigmata</taxon>
        <taxon>Anystina</taxon>
        <taxon>Parasitengona</taxon>
        <taxon>Trombiculoidea</taxon>
        <taxon>Trombiculidae</taxon>
        <taxon>Leptotrombidium</taxon>
    </lineage>
</organism>
<dbReference type="PANTHER" id="PTHR10977:SF3">
    <property type="entry name" value="DIPHOSPHOMEVALONATE DECARBOXYLASE"/>
    <property type="match status" value="1"/>
</dbReference>
<evidence type="ECO:0000256" key="12">
    <source>
        <dbReference type="ARBA" id="ARBA00023221"/>
    </source>
</evidence>
<dbReference type="GO" id="GO:0004163">
    <property type="term" value="F:diphosphomevalonate decarboxylase activity"/>
    <property type="evidence" value="ECO:0007669"/>
    <property type="project" value="UniProtKB-EC"/>
</dbReference>
<dbReference type="InterPro" id="IPR005935">
    <property type="entry name" value="Mev_decarb"/>
</dbReference>
<evidence type="ECO:0000313" key="19">
    <source>
        <dbReference type="EMBL" id="RWS18256.1"/>
    </source>
</evidence>
<dbReference type="EMBL" id="NCKV01042878">
    <property type="protein sequence ID" value="RWS18256.1"/>
    <property type="molecule type" value="Genomic_DNA"/>
</dbReference>
<evidence type="ECO:0000256" key="11">
    <source>
        <dbReference type="ARBA" id="ARBA00023166"/>
    </source>
</evidence>
<gene>
    <name evidence="19" type="ORF">B4U80_10992</name>
</gene>
<evidence type="ECO:0000256" key="6">
    <source>
        <dbReference type="ARBA" id="ARBA00022741"/>
    </source>
</evidence>
<dbReference type="AlphaFoldDB" id="A0A443RSH8"/>
<reference evidence="19 20" key="1">
    <citation type="journal article" date="2018" name="Gigascience">
        <title>Genomes of trombidid mites reveal novel predicted allergens and laterally-transferred genes associated with secondary metabolism.</title>
        <authorList>
            <person name="Dong X."/>
            <person name="Chaisiri K."/>
            <person name="Xia D."/>
            <person name="Armstrong S.D."/>
            <person name="Fang Y."/>
            <person name="Donnelly M.J."/>
            <person name="Kadowaki T."/>
            <person name="McGarry J.W."/>
            <person name="Darby A.C."/>
            <person name="Makepeace B.L."/>
        </authorList>
    </citation>
    <scope>NUCLEOTIDE SEQUENCE [LARGE SCALE GENOMIC DNA]</scope>
    <source>
        <strain evidence="19">UoL-UT</strain>
    </source>
</reference>
<dbReference type="EC" id="4.1.1.33" evidence="3"/>
<dbReference type="GO" id="GO:0005524">
    <property type="term" value="F:ATP binding"/>
    <property type="evidence" value="ECO:0007669"/>
    <property type="project" value="UniProtKB-KW"/>
</dbReference>
<evidence type="ECO:0000256" key="7">
    <source>
        <dbReference type="ARBA" id="ARBA00022840"/>
    </source>
</evidence>
<dbReference type="NCBIfam" id="TIGR01240">
    <property type="entry name" value="mevDPdecarb"/>
    <property type="match status" value="1"/>
</dbReference>
<accession>A0A443RSH8</accession>
<keyword evidence="11" id="KW-1207">Sterol metabolism</keyword>
<dbReference type="InterPro" id="IPR020568">
    <property type="entry name" value="Ribosomal_Su5_D2-typ_SF"/>
</dbReference>
<comment type="function">
    <text evidence="1">Catalyzes the ATP dependent decarboxylation of (R)-5-diphosphomevalonate to form isopentenyl diphosphate (IPP). Functions in the mevalonate (MVA) pathway leading to isopentenyl diphosphate (IPP), a key precursor for the biosynthesis of isoprenoids and sterol synthesis.</text>
</comment>
<feature type="non-terminal residue" evidence="19">
    <location>
        <position position="1"/>
    </location>
</feature>
<feature type="domain" description="Diphosphomevalonate decarboxylase-like N-terminal" evidence="18">
    <location>
        <begin position="2"/>
        <end position="48"/>
    </location>
</feature>
<dbReference type="InterPro" id="IPR036554">
    <property type="entry name" value="GHMP_kinase_C_sf"/>
</dbReference>
<evidence type="ECO:0000256" key="9">
    <source>
        <dbReference type="ARBA" id="ARBA00023011"/>
    </source>
</evidence>
<evidence type="ECO:0000256" key="3">
    <source>
        <dbReference type="ARBA" id="ARBA00012296"/>
    </source>
</evidence>
<evidence type="ECO:0000256" key="1">
    <source>
        <dbReference type="ARBA" id="ARBA00003812"/>
    </source>
</evidence>
<keyword evidence="10" id="KW-0443">Lipid metabolism</keyword>
<keyword evidence="13" id="KW-0456">Lyase</keyword>
<dbReference type="Gene3D" id="3.30.70.890">
    <property type="entry name" value="GHMP kinase, C-terminal domain"/>
    <property type="match status" value="1"/>
</dbReference>
<dbReference type="GO" id="GO:0005829">
    <property type="term" value="C:cytosol"/>
    <property type="evidence" value="ECO:0007669"/>
    <property type="project" value="InterPro"/>
</dbReference>
<keyword evidence="20" id="KW-1185">Reference proteome</keyword>
<evidence type="ECO:0000256" key="4">
    <source>
        <dbReference type="ARBA" id="ARBA00019335"/>
    </source>
</evidence>
<dbReference type="GO" id="GO:0016126">
    <property type="term" value="P:sterol biosynthetic process"/>
    <property type="evidence" value="ECO:0007669"/>
    <property type="project" value="UniProtKB-KW"/>
</dbReference>
<comment type="caution">
    <text evidence="19">The sequence shown here is derived from an EMBL/GenBank/DDBJ whole genome shotgun (WGS) entry which is preliminary data.</text>
</comment>
<keyword evidence="8" id="KW-0752">Steroid biosynthesis</keyword>
<protein>
    <recommendedName>
        <fullName evidence="4">Diphosphomevalonate decarboxylase</fullName>
        <ecNumber evidence="3">4.1.1.33</ecNumber>
    </recommendedName>
    <alternativeName>
        <fullName evidence="14">Mevalonate (diphospho)decarboxylase</fullName>
    </alternativeName>
    <alternativeName>
        <fullName evidence="15">Mevalonate pyrophosphate decarboxylase</fullName>
    </alternativeName>
</protein>
<dbReference type="InterPro" id="IPR053859">
    <property type="entry name" value="MVD-like_N"/>
</dbReference>
<feature type="domain" description="Mvd1 C-terminal" evidence="17">
    <location>
        <begin position="62"/>
        <end position="207"/>
    </location>
</feature>
<evidence type="ECO:0000259" key="18">
    <source>
        <dbReference type="Pfam" id="PF22700"/>
    </source>
</evidence>
<dbReference type="InterPro" id="IPR041431">
    <property type="entry name" value="Mvd1_C"/>
</dbReference>
<name>A0A443RSH8_9ACAR</name>
<dbReference type="Pfam" id="PF18376">
    <property type="entry name" value="MDD_C"/>
    <property type="match status" value="1"/>
</dbReference>
<evidence type="ECO:0000256" key="15">
    <source>
        <dbReference type="ARBA" id="ARBA00032827"/>
    </source>
</evidence>
<dbReference type="Gene3D" id="3.30.230.10">
    <property type="match status" value="1"/>
</dbReference>
<comment type="catalytic activity">
    <reaction evidence="16">
        <text>(R)-5-diphosphomevalonate + ATP = isopentenyl diphosphate + ADP + phosphate + CO2</text>
        <dbReference type="Rhea" id="RHEA:23732"/>
        <dbReference type="ChEBI" id="CHEBI:16526"/>
        <dbReference type="ChEBI" id="CHEBI:30616"/>
        <dbReference type="ChEBI" id="CHEBI:43474"/>
        <dbReference type="ChEBI" id="CHEBI:57557"/>
        <dbReference type="ChEBI" id="CHEBI:128769"/>
        <dbReference type="ChEBI" id="CHEBI:456216"/>
        <dbReference type="EC" id="4.1.1.33"/>
    </reaction>
</comment>
<evidence type="ECO:0000256" key="16">
    <source>
        <dbReference type="ARBA" id="ARBA00048154"/>
    </source>
</evidence>
<comment type="similarity">
    <text evidence="2">Belongs to the diphosphomevalonate decarboxylase family.</text>
</comment>
<keyword evidence="7" id="KW-0067">ATP-binding</keyword>
<evidence type="ECO:0000256" key="5">
    <source>
        <dbReference type="ARBA" id="ARBA00022516"/>
    </source>
</evidence>
<dbReference type="VEuPathDB" id="VectorBase:LDEU013784"/>
<keyword evidence="5" id="KW-0444">Lipid biosynthesis</keyword>
<evidence type="ECO:0000256" key="14">
    <source>
        <dbReference type="ARBA" id="ARBA00031325"/>
    </source>
</evidence>